<dbReference type="InterPro" id="IPR057842">
    <property type="entry name" value="WH_MER3"/>
</dbReference>
<dbReference type="FunFam" id="3.40.50.300:FF:000062">
    <property type="entry name" value="U5 small nuclear ribonucleoprotein helicase"/>
    <property type="match status" value="1"/>
</dbReference>
<dbReference type="SMART" id="SM00973">
    <property type="entry name" value="Sec63"/>
    <property type="match status" value="2"/>
</dbReference>
<evidence type="ECO:0000256" key="1">
    <source>
        <dbReference type="ARBA" id="ARBA00022741"/>
    </source>
</evidence>
<dbReference type="FunFam" id="1.10.3380.10:FF:000001">
    <property type="entry name" value="U5 small nuclear ribonucleoprotein helicase"/>
    <property type="match status" value="1"/>
</dbReference>
<evidence type="ECO:0000256" key="5">
    <source>
        <dbReference type="ARBA" id="ARBA00055371"/>
    </source>
</evidence>
<gene>
    <name evidence="9" type="ORF">OMED0929_LOCUS5380</name>
</gene>
<dbReference type="InterPro" id="IPR004179">
    <property type="entry name" value="Sec63-dom"/>
</dbReference>
<comment type="function">
    <text evidence="5">RNA helicase that plays an essential role in pre-mRNA splicing as component of the U5 snRNP and U4/U6-U5 tri-snRNP complexes. Involved in spliceosome assembly, activation and disassembly.</text>
</comment>
<keyword evidence="1" id="KW-0547">Nucleotide-binding</keyword>
<evidence type="ECO:0000256" key="3">
    <source>
        <dbReference type="ARBA" id="ARBA00022806"/>
    </source>
</evidence>
<dbReference type="PROSITE" id="PS51192">
    <property type="entry name" value="HELICASE_ATP_BIND_1"/>
    <property type="match status" value="2"/>
</dbReference>
<dbReference type="PANTHER" id="PTHR47961:SF13">
    <property type="entry name" value="ACTIVATING SIGNAL COINTEGRATOR 1 COMPLEX SUBUNIT 3"/>
    <property type="match status" value="1"/>
</dbReference>
<reference evidence="9" key="1">
    <citation type="submission" date="2021-01" db="EMBL/GenBank/DDBJ databases">
        <authorList>
            <person name="Corre E."/>
            <person name="Pelletier E."/>
            <person name="Niang G."/>
            <person name="Scheremetjew M."/>
            <person name="Finn R."/>
            <person name="Kale V."/>
            <person name="Holt S."/>
            <person name="Cochrane G."/>
            <person name="Meng A."/>
            <person name="Brown T."/>
            <person name="Cohen L."/>
        </authorList>
    </citation>
    <scope>NUCLEOTIDE SEQUENCE</scope>
    <source>
        <strain evidence="9">Clade-D-RCC2572</strain>
    </source>
</reference>
<dbReference type="SMART" id="SM00490">
    <property type="entry name" value="HELICc"/>
    <property type="match status" value="2"/>
</dbReference>
<evidence type="ECO:0000259" key="8">
    <source>
        <dbReference type="PROSITE" id="PS51194"/>
    </source>
</evidence>
<evidence type="ECO:0008006" key="10">
    <source>
        <dbReference type="Google" id="ProtNLM"/>
    </source>
</evidence>
<dbReference type="PROSITE" id="PS51194">
    <property type="entry name" value="HELICASE_CTER"/>
    <property type="match status" value="2"/>
</dbReference>
<evidence type="ECO:0000256" key="4">
    <source>
        <dbReference type="ARBA" id="ARBA00022840"/>
    </source>
</evidence>
<proteinExistence type="predicted"/>
<dbReference type="PANTHER" id="PTHR47961">
    <property type="entry name" value="DNA POLYMERASE THETA, PUTATIVE (AFU_ORTHOLOGUE AFUA_1G05260)-RELATED"/>
    <property type="match status" value="1"/>
</dbReference>
<dbReference type="Gene3D" id="1.10.10.10">
    <property type="entry name" value="Winged helix-like DNA-binding domain superfamily/Winged helix DNA-binding domain"/>
    <property type="match status" value="2"/>
</dbReference>
<dbReference type="Pfam" id="PF02889">
    <property type="entry name" value="Sec63"/>
    <property type="match status" value="2"/>
</dbReference>
<dbReference type="CDD" id="cd18022">
    <property type="entry name" value="DEXHc_ASCC3_2"/>
    <property type="match status" value="1"/>
</dbReference>
<keyword evidence="4" id="KW-0067">ATP-binding</keyword>
<feature type="domain" description="Helicase ATP-binding" evidence="7">
    <location>
        <begin position="555"/>
        <end position="738"/>
    </location>
</feature>
<feature type="domain" description="Helicase C-terminal" evidence="8">
    <location>
        <begin position="773"/>
        <end position="967"/>
    </location>
</feature>
<dbReference type="Gene3D" id="2.60.40.150">
    <property type="entry name" value="C2 domain"/>
    <property type="match status" value="2"/>
</dbReference>
<dbReference type="Gene3D" id="1.10.3380.10">
    <property type="entry name" value="Sec63 N-terminal domain-like domain"/>
    <property type="match status" value="2"/>
</dbReference>
<feature type="region of interest" description="Disordered" evidence="6">
    <location>
        <begin position="232"/>
        <end position="291"/>
    </location>
</feature>
<dbReference type="Pfam" id="PF23445">
    <property type="entry name" value="WHD_SNRNP200"/>
    <property type="match status" value="2"/>
</dbReference>
<dbReference type="FunFam" id="3.40.50.300:FF:000198">
    <property type="entry name" value="Activating signal cointegrator 1 complex subunit"/>
    <property type="match status" value="1"/>
</dbReference>
<evidence type="ECO:0000256" key="2">
    <source>
        <dbReference type="ARBA" id="ARBA00022801"/>
    </source>
</evidence>
<dbReference type="SUPFAM" id="SSF158702">
    <property type="entry name" value="Sec63 N-terminal domain-like"/>
    <property type="match status" value="2"/>
</dbReference>
<dbReference type="FunFam" id="2.60.40.150:FF:000004">
    <property type="entry name" value="RNA helicase, activating signal cointegrator 1"/>
    <property type="match status" value="1"/>
</dbReference>
<dbReference type="Gene3D" id="3.40.50.300">
    <property type="entry name" value="P-loop containing nucleotide triphosphate hydrolases"/>
    <property type="match status" value="4"/>
</dbReference>
<dbReference type="InterPro" id="IPR027417">
    <property type="entry name" value="P-loop_NTPase"/>
</dbReference>
<dbReference type="FunFam" id="3.40.50.300:FF:000102">
    <property type="entry name" value="RNA helicase, activating signal cointegrator 1"/>
    <property type="match status" value="1"/>
</dbReference>
<dbReference type="InterPro" id="IPR003593">
    <property type="entry name" value="AAA+_ATPase"/>
</dbReference>
<dbReference type="PIRSF" id="PIRSF039073">
    <property type="entry name" value="BRR2"/>
    <property type="match status" value="1"/>
</dbReference>
<dbReference type="GO" id="GO:0032991">
    <property type="term" value="C:protein-containing complex"/>
    <property type="evidence" value="ECO:0007669"/>
    <property type="project" value="UniProtKB-ARBA"/>
</dbReference>
<dbReference type="FunFam" id="3.40.50.300:FF:000231">
    <property type="entry name" value="Activating signal cointegrator 1 complex subunit 3"/>
    <property type="match status" value="1"/>
</dbReference>
<feature type="domain" description="Helicase ATP-binding" evidence="7">
    <location>
        <begin position="1409"/>
        <end position="1584"/>
    </location>
</feature>
<dbReference type="SMART" id="SM00487">
    <property type="entry name" value="DEXDc"/>
    <property type="match status" value="2"/>
</dbReference>
<organism evidence="9">
    <name type="scientific">Ostreococcus mediterraneus</name>
    <dbReference type="NCBI Taxonomy" id="1486918"/>
    <lineage>
        <taxon>Eukaryota</taxon>
        <taxon>Viridiplantae</taxon>
        <taxon>Chlorophyta</taxon>
        <taxon>Mamiellophyceae</taxon>
        <taxon>Mamiellales</taxon>
        <taxon>Bathycoccaceae</taxon>
        <taxon>Ostreococcus</taxon>
    </lineage>
</organism>
<evidence type="ECO:0000256" key="6">
    <source>
        <dbReference type="SAM" id="MobiDB-lite"/>
    </source>
</evidence>
<dbReference type="CDD" id="cd18795">
    <property type="entry name" value="SF2_C_Ski2"/>
    <property type="match status" value="2"/>
</dbReference>
<dbReference type="GO" id="GO:0004386">
    <property type="term" value="F:helicase activity"/>
    <property type="evidence" value="ECO:0007669"/>
    <property type="project" value="UniProtKB-KW"/>
</dbReference>
<dbReference type="GO" id="GO:0016787">
    <property type="term" value="F:hydrolase activity"/>
    <property type="evidence" value="ECO:0007669"/>
    <property type="project" value="UniProtKB-KW"/>
</dbReference>
<feature type="compositionally biased region" description="Basic and acidic residues" evidence="6">
    <location>
        <begin position="256"/>
        <end position="280"/>
    </location>
</feature>
<keyword evidence="2" id="KW-0378">Hydrolase</keyword>
<dbReference type="InterPro" id="IPR011545">
    <property type="entry name" value="DEAD/DEAH_box_helicase_dom"/>
</dbReference>
<feature type="domain" description="Helicase C-terminal" evidence="8">
    <location>
        <begin position="1616"/>
        <end position="1825"/>
    </location>
</feature>
<dbReference type="InterPro" id="IPR050474">
    <property type="entry name" value="Hel308_SKI2-like"/>
</dbReference>
<name>A0A7S0PQ22_9CHLO</name>
<evidence type="ECO:0000313" key="9">
    <source>
        <dbReference type="EMBL" id="CAD8585307.1"/>
    </source>
</evidence>
<dbReference type="InterPro" id="IPR014756">
    <property type="entry name" value="Ig_E-set"/>
</dbReference>
<dbReference type="InterPro" id="IPR035892">
    <property type="entry name" value="C2_domain_sf"/>
</dbReference>
<dbReference type="InterPro" id="IPR036388">
    <property type="entry name" value="WH-like_DNA-bd_sf"/>
</dbReference>
<dbReference type="SUPFAM" id="SSF52540">
    <property type="entry name" value="P-loop containing nucleoside triphosphate hydrolases"/>
    <property type="match status" value="4"/>
</dbReference>
<dbReference type="SUPFAM" id="SSF46785">
    <property type="entry name" value="Winged helix' DNA-binding domain"/>
    <property type="match status" value="2"/>
</dbReference>
<dbReference type="Pfam" id="PF00270">
    <property type="entry name" value="DEAD"/>
    <property type="match status" value="2"/>
</dbReference>
<dbReference type="GO" id="GO:0005524">
    <property type="term" value="F:ATP binding"/>
    <property type="evidence" value="ECO:0007669"/>
    <property type="project" value="UniProtKB-KW"/>
</dbReference>
<dbReference type="FunFam" id="1.10.10.10:FF:000024">
    <property type="entry name" value="U5 small nuclear ribonucleoprotein helicase"/>
    <property type="match status" value="1"/>
</dbReference>
<dbReference type="EMBL" id="HBEW01006353">
    <property type="protein sequence ID" value="CAD8585307.1"/>
    <property type="molecule type" value="Transcribed_RNA"/>
</dbReference>
<protein>
    <recommendedName>
        <fullName evidence="10">Activating signal cointegrator 1 complex subunit 3</fullName>
    </recommendedName>
</protein>
<keyword evidence="3" id="KW-0347">Helicase</keyword>
<dbReference type="SMART" id="SM00382">
    <property type="entry name" value="AAA"/>
    <property type="match status" value="2"/>
</dbReference>
<accession>A0A7S0PQ22</accession>
<dbReference type="Pfam" id="PF00271">
    <property type="entry name" value="Helicase_C"/>
    <property type="match status" value="2"/>
</dbReference>
<dbReference type="FunFam" id="1.10.10.10:FF:000012">
    <property type="entry name" value="U5 small nuclear ribonucleoprotein helicase"/>
    <property type="match status" value="1"/>
</dbReference>
<dbReference type="Gene3D" id="1.10.150.20">
    <property type="entry name" value="5' to 3' exonuclease, C-terminal subdomain"/>
    <property type="match status" value="1"/>
</dbReference>
<evidence type="ECO:0000259" key="7">
    <source>
        <dbReference type="PROSITE" id="PS51192"/>
    </source>
</evidence>
<dbReference type="SUPFAM" id="SSF81296">
    <property type="entry name" value="E set domains"/>
    <property type="match status" value="1"/>
</dbReference>
<dbReference type="FunFam" id="1.10.3380.10:FF:000002">
    <property type="entry name" value="Activating signal cointegrator 1 complex subunit 3"/>
    <property type="match status" value="1"/>
</dbReference>
<dbReference type="GO" id="GO:0003676">
    <property type="term" value="F:nucleic acid binding"/>
    <property type="evidence" value="ECO:0007669"/>
    <property type="project" value="InterPro"/>
</dbReference>
<dbReference type="InterPro" id="IPR014001">
    <property type="entry name" value="Helicase_ATP-bd"/>
</dbReference>
<dbReference type="InterPro" id="IPR036390">
    <property type="entry name" value="WH_DNA-bd_sf"/>
</dbReference>
<dbReference type="InterPro" id="IPR001650">
    <property type="entry name" value="Helicase_C-like"/>
</dbReference>
<sequence>MTSTPPSRAPPRLTTFLRAAFADNRPDCVLDIDLARVERAEALEKRAARGNAATSTGRVEDARGTPSARLARLALGFADGDVGVDVNDDAMKALIGVCRDFIAIVHEALGKDTMTERALGDAATTAYEATETFAATILDECTALKREKAYMSDAETAQKVFDARARGYRREMMESLTRALGPTESTTKTAAAFEAALIALLTHARDVRHRGGNTDSGQVLVSSRKMFGESIKLKRPGEDAQNARASHLKRAMRSSLSERHEQERARIESEKLSHPDDRLESQWGSASSASMGPLPHIESDATTQLTWLKTQCQNFAASGAHALDQSWDVVATAVARAVLNASTSDDQCAADLYEYLGDYGFELIAGVVERRGALARAIKTRAQTLRETLMPQNGASDGSGAGASVSRVVTITSTLDKQLEKTRRKEERKTNRRLASGAGDVVEWLHSVGVGFDALCEGDWENQKQLSSGNGDRDDILAGLRGLGRGPDGGRKALPAGTTRVVHDEGYEEIHVPARVPDPVAPGELSVAIEELDEWAQPAFEGITTLNRIQSRIFPQAYHTNENLLVCAPTGAGKTNIAMLTVLHEIGKHIDEHGDYLPEDFKIVYVAPMKALAAEVTNAFSRRLAPLDIVVAELTGDTQMSKRELEETQMIVTTPEKWDVITRKGGEVSIASTLRLLIIDEVHLLNDERGPVIETLVARTLRQVEQTQSMIRIVGLSATLPNPMDVARFLGVNQNMGLFVFDQSYRPIPLTQRFIGVTEKNAMKRQTLMAQIAYNKCCEALRKGKQAMVFVHSRKDTVKTAKQLAEFAAAQDGMELFSNDMHDRKAEFAPQVMRSRNNELKDLFLKGLGCHNAGMLRADRTLTEKLFAAGLIKVLVCTATLAWGVNLPAHMVVIKGTQLYDPQRGGFRNLGVLDVQQIFGRAGRPGFDTSGEGVIVTEHKNLAHYVSMLTHSTPIESQFVSNLADNLNAEVTLGTVTNIREGAQWLGYTYLHTRMEQNPLSYGLTWDDVRLDPGLLDHRRKLIREAARTLDNAKMIRFDERSGQLYQTEGGRTASHFYIRVKSMEVFDGLMQRHMTMPEILHMISHSSEFENIVPREDEIPELEALRRNRHVVPIEIKGSLTDKVGKVNLLLQVYVSRANMQSFSLIADSMYISQNVSRICRALFELCLRRGWPSLAEQLLTMSKACDLRIWPHQHELRQFEKTLKPETLYKLEEKKATLDRLWDMSASEIGSMLRLNSQVGGQIKSCMRAMPHLNMTAVVQPITRTVLRVSVTLIPEFEWRDNMHGALQRWLIWVEDPVNEHIYHHETFNLSKKQCKDGAQYLAFTIPIFEPVPPQYFLRAMSETWLGCESFVELNFQHLILPEEHPPHTELMDLDPLPRSALNNPVYESMYENKFTHFNAIQTQAFHTLYHTDTNVLLGAPTGSGKTISSELAMMKVFRDSPGSKVVYIAPLKALVRERIKDWRKNLCPTLGLRMVELTGDYTPDLRALLQADIIVSTPEKWDGISRNWQSRAYVTKVALVVIDEIHLLASDRGPILEVIVSRMRYISSRTGSKVRIVGLSTALANAHDLGDWLGIEKEGLFNFRPSVRPVPLECHIQGFPGKFYCPRMMTMNKPTYAAIRTHSPNKPALVFVSSRRQTRLTALDLIAYAAADERPDGFVNMSDDEMAMCLSKVKDPALKHTLQFGIGLHHAGLTPEDREMCEELFAECKIQVLVTTSTLAWGVNLPAHLVVIKGTEYFDGKTKRYQDFPITDVLQMMGRAGRPQFDKSGCCVILVHEPKKTFYKKFLYEPFPVESSLADNLCDHFNAEIVSGTIKTKQDAVDYLTWTYFFRRLLKNPTYYNLDTIDSDNLNTYLSDLVENALELLEDARCISIDEEDDALEPLMLGRVASYYYLQYPSVALFAANIKHDSTLESLLQTLCGVAEYDELPVRHNEDKLNVDLAHVVADAGGFQVDARLAEDPHVKTSLLFQCHFLRLPLPLSDYYTDTKSVLDQAIRILQAMIDVTSDAGWLRTALSTMNLMQMIMQGRMITESSLLTLPHIMRDHVNKLKGRGITVLPQLIDLCATNAQRAQKTLADCGVSQRNAEQTVTLCRRLPVVNVKAFVDKTNSSDGRTIHVKLQREGKSCGSKAPTAHTPRFPKIKEEGWWIVVGDVVNDELLALRRISFGDRAHVKLKCPKGSSHGGRAPRLVVFFMSDSYIGLDQEIELNAADALDSADDDDDDDADTFWILPPKETEPFWLGE</sequence>